<keyword evidence="6 10" id="KW-0051">Antiviral defense</keyword>
<evidence type="ECO:0000256" key="2">
    <source>
        <dbReference type="ARBA" id="ARBA00022723"/>
    </source>
</evidence>
<evidence type="ECO:0000256" key="1">
    <source>
        <dbReference type="ARBA" id="ARBA00022722"/>
    </source>
</evidence>
<organism evidence="11 12">
    <name type="scientific">Rubritalea halochordaticola</name>
    <dbReference type="NCBI Taxonomy" id="714537"/>
    <lineage>
        <taxon>Bacteria</taxon>
        <taxon>Pseudomonadati</taxon>
        <taxon>Verrucomicrobiota</taxon>
        <taxon>Verrucomicrobiia</taxon>
        <taxon>Verrucomicrobiales</taxon>
        <taxon>Rubritaleaceae</taxon>
        <taxon>Rubritalea</taxon>
    </lineage>
</organism>
<evidence type="ECO:0000256" key="8">
    <source>
        <dbReference type="ARBA" id="ARBA00023211"/>
    </source>
</evidence>
<evidence type="ECO:0000256" key="3">
    <source>
        <dbReference type="ARBA" id="ARBA00022759"/>
    </source>
</evidence>
<dbReference type="InterPro" id="IPR042206">
    <property type="entry name" value="CRISPR-assoc_Cas1_C"/>
</dbReference>
<dbReference type="NCBIfam" id="TIGR03639">
    <property type="entry name" value="cas1_NMENI"/>
    <property type="match status" value="1"/>
</dbReference>
<evidence type="ECO:0000256" key="9">
    <source>
        <dbReference type="ARBA" id="ARBA00038592"/>
    </source>
</evidence>
<dbReference type="PANTHER" id="PTHR34353:SF2">
    <property type="entry name" value="CRISPR-ASSOCIATED ENDONUCLEASE CAS1 1"/>
    <property type="match status" value="1"/>
</dbReference>
<feature type="binding site" evidence="10">
    <location>
        <position position="213"/>
    </location>
    <ligand>
        <name>Mn(2+)</name>
        <dbReference type="ChEBI" id="CHEBI:29035"/>
    </ligand>
</feature>
<protein>
    <recommendedName>
        <fullName evidence="10">CRISPR-associated endonuclease Cas1</fullName>
        <ecNumber evidence="10">3.1.-.-</ecNumber>
    </recommendedName>
</protein>
<feature type="binding site" evidence="10">
    <location>
        <position position="228"/>
    </location>
    <ligand>
        <name>Mn(2+)</name>
        <dbReference type="ChEBI" id="CHEBI:29035"/>
    </ligand>
</feature>
<keyword evidence="2 10" id="KW-0479">Metal-binding</keyword>
<keyword evidence="3 10" id="KW-0255">Endonuclease</keyword>
<evidence type="ECO:0000256" key="4">
    <source>
        <dbReference type="ARBA" id="ARBA00022801"/>
    </source>
</evidence>
<dbReference type="PANTHER" id="PTHR34353">
    <property type="entry name" value="CRISPR-ASSOCIATED ENDONUCLEASE CAS1 1"/>
    <property type="match status" value="1"/>
</dbReference>
<evidence type="ECO:0000256" key="5">
    <source>
        <dbReference type="ARBA" id="ARBA00022842"/>
    </source>
</evidence>
<keyword evidence="1 10" id="KW-0540">Nuclease</keyword>
<keyword evidence="12" id="KW-1185">Reference proteome</keyword>
<name>A0ABP9V144_9BACT</name>
<keyword evidence="7 10" id="KW-0238">DNA-binding</keyword>
<keyword evidence="5 10" id="KW-0460">Magnesium</keyword>
<proteinExistence type="inferred from homology"/>
<comment type="caution">
    <text evidence="11">The sequence shown here is derived from an EMBL/GenBank/DDBJ whole genome shotgun (WGS) entry which is preliminary data.</text>
</comment>
<evidence type="ECO:0000256" key="10">
    <source>
        <dbReference type="HAMAP-Rule" id="MF_01470"/>
    </source>
</evidence>
<dbReference type="Pfam" id="PF01867">
    <property type="entry name" value="Cas_Cas1"/>
    <property type="match status" value="1"/>
</dbReference>
<dbReference type="Gene3D" id="1.20.120.920">
    <property type="entry name" value="CRISPR-associated endonuclease Cas1, C-terminal domain"/>
    <property type="match status" value="1"/>
</dbReference>
<feature type="binding site" evidence="10">
    <location>
        <position position="151"/>
    </location>
    <ligand>
        <name>Mn(2+)</name>
        <dbReference type="ChEBI" id="CHEBI:29035"/>
    </ligand>
</feature>
<dbReference type="HAMAP" id="MF_01470">
    <property type="entry name" value="Cas1"/>
    <property type="match status" value="1"/>
</dbReference>
<comment type="function">
    <text evidence="10">CRISPR (clustered regularly interspaced short palindromic repeat), is an adaptive immune system that provides protection against mobile genetic elements (viruses, transposable elements and conjugative plasmids). CRISPR clusters contain spacers, sequences complementary to antecedent mobile elements, and target invading nucleic acids. CRISPR clusters are transcribed and processed into CRISPR RNA (crRNA). Acts as a dsDNA endonuclease. Involved in the integration of spacer DNA into the CRISPR cassette.</text>
</comment>
<evidence type="ECO:0000313" key="11">
    <source>
        <dbReference type="EMBL" id="GAA5496413.1"/>
    </source>
</evidence>
<comment type="subunit">
    <text evidence="9 10">Homodimer, forms a heterotetramer with a Cas2 homodimer.</text>
</comment>
<dbReference type="InterPro" id="IPR019855">
    <property type="entry name" value="CRISPR-assoc_Cas1_NMENI"/>
</dbReference>
<dbReference type="EMBL" id="BAABRL010000008">
    <property type="protein sequence ID" value="GAA5496413.1"/>
    <property type="molecule type" value="Genomic_DNA"/>
</dbReference>
<keyword evidence="8 10" id="KW-0464">Manganese</keyword>
<gene>
    <name evidence="10 11" type="primary">cas1</name>
    <name evidence="11" type="ORF">Rhal01_02596</name>
</gene>
<dbReference type="EC" id="3.1.-.-" evidence="10"/>
<dbReference type="NCBIfam" id="TIGR00287">
    <property type="entry name" value="cas1"/>
    <property type="match status" value="1"/>
</dbReference>
<dbReference type="Proteomes" id="UP001424741">
    <property type="component" value="Unassembled WGS sequence"/>
</dbReference>
<keyword evidence="4 10" id="KW-0378">Hydrolase</keyword>
<accession>A0ABP9V144</accession>
<reference evidence="11 12" key="1">
    <citation type="submission" date="2024-02" db="EMBL/GenBank/DDBJ databases">
        <title>Rubritalea halochordaticola NBRC 107102.</title>
        <authorList>
            <person name="Ichikawa N."/>
            <person name="Katano-Makiyama Y."/>
            <person name="Hidaka K."/>
        </authorList>
    </citation>
    <scope>NUCLEOTIDE SEQUENCE [LARGE SCALE GENOMIC DNA]</scope>
    <source>
        <strain evidence="11 12">NBRC 107102</strain>
    </source>
</reference>
<comment type="similarity">
    <text evidence="10">Belongs to the CRISPR-associated endonuclease Cas1 family.</text>
</comment>
<dbReference type="InterPro" id="IPR050646">
    <property type="entry name" value="Cas1"/>
</dbReference>
<evidence type="ECO:0000313" key="12">
    <source>
        <dbReference type="Proteomes" id="UP001424741"/>
    </source>
</evidence>
<sequence length="317" mass="35261">MLGCRALIKHTLEISERPASVSLRNHQLLIRAGELERRYACEDVGVLILEHPGITISAAAVNELLTEGAVVLFCGANHLPTGMLLPTITHTELVPRMMNQLQADQPSRKRLWKEIVRSKIQAQAANVTEPYKRKLGHLASKVKSGDPENREAQAAKIYWPAYFPDQYGAGMARDYNCSSFFNSALNYGYAIMRAAVARALVSAGLLPALGVFHKRRDNPYCLADDVMEPLRPIVDTRVKELLQDTAHGDTQSNRLEKEHRAALLSLLSERVTCGDFEGPLMVALPRYISSFYRMLTKEADTLLPPYQCSSHTTDVCG</sequence>
<comment type="cofactor">
    <cofactor evidence="10">
        <name>Mg(2+)</name>
        <dbReference type="ChEBI" id="CHEBI:18420"/>
    </cofactor>
    <cofactor evidence="10">
        <name>Mn(2+)</name>
        <dbReference type="ChEBI" id="CHEBI:29035"/>
    </cofactor>
</comment>
<evidence type="ECO:0000256" key="7">
    <source>
        <dbReference type="ARBA" id="ARBA00023125"/>
    </source>
</evidence>
<dbReference type="InterPro" id="IPR002729">
    <property type="entry name" value="CRISPR-assoc_Cas1"/>
</dbReference>
<dbReference type="GO" id="GO:0004519">
    <property type="term" value="F:endonuclease activity"/>
    <property type="evidence" value="ECO:0007669"/>
    <property type="project" value="UniProtKB-KW"/>
</dbReference>
<evidence type="ECO:0000256" key="6">
    <source>
        <dbReference type="ARBA" id="ARBA00023118"/>
    </source>
</evidence>